<dbReference type="Gene3D" id="3.30.2440.10">
    <property type="entry name" value="Secreted effector protein SifA"/>
    <property type="match status" value="1"/>
</dbReference>
<dbReference type="AlphaFoldDB" id="A0A3A6TLF7"/>
<comment type="caution">
    <text evidence="1">The sequence shown here is derived from an EMBL/GenBank/DDBJ whole genome shotgun (WGS) entry which is preliminary data.</text>
</comment>
<dbReference type="Proteomes" id="UP000273022">
    <property type="component" value="Unassembled WGS sequence"/>
</dbReference>
<gene>
    <name evidence="1" type="ORF">D5R81_10695</name>
</gene>
<dbReference type="RefSeq" id="WP_121853633.1">
    <property type="nucleotide sequence ID" value="NZ_CP037952.1"/>
</dbReference>
<keyword evidence="2" id="KW-1185">Reference proteome</keyword>
<sequence length="466" mass="52606">MGMLIQGGHRLKGAYELSPERVRHTQREDISEKEACSMGLWDKFKNWIRGTDKKLACKCLYRLHHKNSESSVEDAAIKIKAFRQLKALAGSLHEKDFYENVEPLEDNKTYECVLNITALESPIILRYSPGDEVQSIEDSLKKSIVNQLKEDQDFATNLNVLLNDSTQCLTPSIAAPLLAKCLTSQLSKSDVSSIKETVGKKIHKGTYYQYEIEGVLPPVRIYCKREELNNSFNRFKTVALQSVADSEKPLISRCIEHLASPEVTPVYIDAEFKLHALKTLYAYLPFELRSLIDVSITPLTTDECSYKLQFCIQGYTPIVAIEYGGKTDFKNEVKLFITQELNDEAGYFRGTKSIEEKLGSLTINAKGVISSSLSASVERSGAQFLDLQTKRELKKNPEHLKAFMALKMKRTSALRKELGVIYSTVSSGAMCGDLGWFLEGMESIKTIKNYCEQVRIPNYMRNLIIG</sequence>
<reference evidence="1 2" key="1">
    <citation type="submission" date="2018-09" db="EMBL/GenBank/DDBJ databases">
        <title>Phylogeny of the Shewanellaceae, and recommendation for two new genera, Pseudoshewanella and Parashewanella.</title>
        <authorList>
            <person name="Wang G."/>
        </authorList>
    </citation>
    <scope>NUCLEOTIDE SEQUENCE [LARGE SCALE GENOMIC DNA]</scope>
    <source>
        <strain evidence="1 2">KCTC 22492</strain>
    </source>
</reference>
<evidence type="ECO:0000313" key="1">
    <source>
        <dbReference type="EMBL" id="RJY14839.1"/>
    </source>
</evidence>
<proteinExistence type="predicted"/>
<protein>
    <submittedName>
        <fullName evidence="1">Uncharacterized protein</fullName>
    </submittedName>
</protein>
<accession>A0A3A6TLF7</accession>
<evidence type="ECO:0000313" key="2">
    <source>
        <dbReference type="Proteomes" id="UP000273022"/>
    </source>
</evidence>
<dbReference type="EMBL" id="QYYH01000060">
    <property type="protein sequence ID" value="RJY14839.1"/>
    <property type="molecule type" value="Genomic_DNA"/>
</dbReference>
<dbReference type="OrthoDB" id="6559336at2"/>
<name>A0A3A6TLF7_9GAMM</name>
<organism evidence="1 2">
    <name type="scientific">Parashewanella spongiae</name>
    <dbReference type="NCBI Taxonomy" id="342950"/>
    <lineage>
        <taxon>Bacteria</taxon>
        <taxon>Pseudomonadati</taxon>
        <taxon>Pseudomonadota</taxon>
        <taxon>Gammaproteobacteria</taxon>
        <taxon>Alteromonadales</taxon>
        <taxon>Shewanellaceae</taxon>
        <taxon>Parashewanella</taxon>
    </lineage>
</organism>